<evidence type="ECO:0000313" key="6">
    <source>
        <dbReference type="Proteomes" id="UP000087171"/>
    </source>
</evidence>
<evidence type="ECO:0000256" key="2">
    <source>
        <dbReference type="ARBA" id="ARBA00022676"/>
    </source>
</evidence>
<dbReference type="SUPFAM" id="SSF53756">
    <property type="entry name" value="UDP-Glycosyltransferase/glycogen phosphorylase"/>
    <property type="match status" value="1"/>
</dbReference>
<organism evidence="6 7">
    <name type="scientific">Cicer arietinum</name>
    <name type="common">Chickpea</name>
    <name type="synonym">Garbanzo</name>
    <dbReference type="NCBI Taxonomy" id="3827"/>
    <lineage>
        <taxon>Eukaryota</taxon>
        <taxon>Viridiplantae</taxon>
        <taxon>Streptophyta</taxon>
        <taxon>Embryophyta</taxon>
        <taxon>Tracheophyta</taxon>
        <taxon>Spermatophyta</taxon>
        <taxon>Magnoliopsida</taxon>
        <taxon>eudicotyledons</taxon>
        <taxon>Gunneridae</taxon>
        <taxon>Pentapetalae</taxon>
        <taxon>rosids</taxon>
        <taxon>fabids</taxon>
        <taxon>Fabales</taxon>
        <taxon>Fabaceae</taxon>
        <taxon>Papilionoideae</taxon>
        <taxon>50 kb inversion clade</taxon>
        <taxon>NPAAA clade</taxon>
        <taxon>Hologalegina</taxon>
        <taxon>IRL clade</taxon>
        <taxon>Cicereae</taxon>
        <taxon>Cicer</taxon>
    </lineage>
</organism>
<keyword evidence="3 4" id="KW-0808">Transferase</keyword>
<dbReference type="CDD" id="cd03784">
    <property type="entry name" value="GT1_Gtf-like"/>
    <property type="match status" value="1"/>
</dbReference>
<dbReference type="Pfam" id="PF00201">
    <property type="entry name" value="UDPGT"/>
    <property type="match status" value="1"/>
</dbReference>
<dbReference type="KEGG" id="cam:113785788"/>
<dbReference type="Gene3D" id="3.40.50.2000">
    <property type="entry name" value="Glycogen Phosphorylase B"/>
    <property type="match status" value="2"/>
</dbReference>
<reference evidence="6" key="1">
    <citation type="journal article" date="2013" name="Nat. Biotechnol.">
        <title>Draft genome sequence of chickpea (Cicer arietinum) provides a resource for trait improvement.</title>
        <authorList>
            <person name="Varshney R.K."/>
            <person name="Song C."/>
            <person name="Saxena R.K."/>
            <person name="Azam S."/>
            <person name="Yu S."/>
            <person name="Sharpe A.G."/>
            <person name="Cannon S."/>
            <person name="Baek J."/>
            <person name="Rosen B.D."/>
            <person name="Tar'an B."/>
            <person name="Millan T."/>
            <person name="Zhang X."/>
            <person name="Ramsay L.D."/>
            <person name="Iwata A."/>
            <person name="Wang Y."/>
            <person name="Nelson W."/>
            <person name="Farmer A.D."/>
            <person name="Gaur P.M."/>
            <person name="Soderlund C."/>
            <person name="Penmetsa R.V."/>
            <person name="Xu C."/>
            <person name="Bharti A.K."/>
            <person name="He W."/>
            <person name="Winter P."/>
            <person name="Zhao S."/>
            <person name="Hane J.K."/>
            <person name="Carrasquilla-Garcia N."/>
            <person name="Condie J.A."/>
            <person name="Upadhyaya H.D."/>
            <person name="Luo M.C."/>
            <person name="Thudi M."/>
            <person name="Gowda C.L."/>
            <person name="Singh N.P."/>
            <person name="Lichtenzveig J."/>
            <person name="Gali K.K."/>
            <person name="Rubio J."/>
            <person name="Nadarajan N."/>
            <person name="Dolezel J."/>
            <person name="Bansal K.C."/>
            <person name="Xu X."/>
            <person name="Edwards D."/>
            <person name="Zhang G."/>
            <person name="Kahl G."/>
            <person name="Gil J."/>
            <person name="Singh K.B."/>
            <person name="Datta S.K."/>
            <person name="Jackson S.A."/>
            <person name="Wang J."/>
            <person name="Cook D.R."/>
        </authorList>
    </citation>
    <scope>NUCLEOTIDE SEQUENCE [LARGE SCALE GENOMIC DNA]</scope>
    <source>
        <strain evidence="6">cv. CDC Frontier</strain>
    </source>
</reference>
<evidence type="ECO:0000256" key="5">
    <source>
        <dbReference type="RuleBase" id="RU362057"/>
    </source>
</evidence>
<keyword evidence="6" id="KW-1185">Reference proteome</keyword>
<dbReference type="RefSeq" id="XP_027188605.1">
    <property type="nucleotide sequence ID" value="XM_027332804.1"/>
</dbReference>
<evidence type="ECO:0000256" key="4">
    <source>
        <dbReference type="RuleBase" id="RU003718"/>
    </source>
</evidence>
<name>A0A3Q7YDU2_CICAR</name>
<dbReference type="EC" id="2.4.1.-" evidence="5"/>
<evidence type="ECO:0000313" key="7">
    <source>
        <dbReference type="RefSeq" id="XP_027188605.1"/>
    </source>
</evidence>
<dbReference type="InterPro" id="IPR002213">
    <property type="entry name" value="UDP_glucos_trans"/>
</dbReference>
<sequence length="469" mass="52040">MEKHHIVVVPSAGFTQLVPIIEFSKRLIHLHPQFEITCIIPSIGSPPSSSKSYLQTLPPSISSIFLPPIILDQVPNDEILAMQIELSVKYSLPHIKQELKSLCSRSKVVALIVDVFAHDALDLAKELNLLSYVYFSLAAMLLCNHLYSSKVDEILSNESRDPNEPVKFPGCVPLYAKDLPLPFKLRFSNAYKNFNERAKRINLTDGVFVNSFVELEVEAISALKEEIRGSNKPKVFYVGPIIQKGSIFGEENGLGLECLKWLEKQEPKSVLYVSFGSGGTLSQEQFNELAYGLELSGQKFLWVVREPNGVANASYFGGEIEDPLKFLPNGFLERTKEQGSVVPNWCPQIQILGHSSTGGFLSHCGWNSILESVVCGVPIIAWPLFADQGMNAAMLCNGAKVALRPKVNENGLVERDEIASVVRELMEGEEGLEIRKRMDNLKKFAVDTMDDKGSSTKALSEVASIWKNI</sequence>
<reference evidence="7" key="2">
    <citation type="submission" date="2025-08" db="UniProtKB">
        <authorList>
            <consortium name="RefSeq"/>
        </authorList>
    </citation>
    <scope>IDENTIFICATION</scope>
    <source>
        <tissue evidence="7">Etiolated seedlings</tissue>
    </source>
</reference>
<dbReference type="GeneID" id="113785788"/>
<dbReference type="Proteomes" id="UP000087171">
    <property type="component" value="Chromosome Ca3"/>
</dbReference>
<accession>A0A3Q7YDU2</accession>
<proteinExistence type="inferred from homology"/>
<dbReference type="PANTHER" id="PTHR48045">
    <property type="entry name" value="UDP-GLYCOSYLTRANSFERASE 72B1"/>
    <property type="match status" value="1"/>
</dbReference>
<dbReference type="PROSITE" id="PS00375">
    <property type="entry name" value="UDPGT"/>
    <property type="match status" value="1"/>
</dbReference>
<dbReference type="InterPro" id="IPR035595">
    <property type="entry name" value="UDP_glycos_trans_CS"/>
</dbReference>
<gene>
    <name evidence="7" type="primary">LOC113785788</name>
</gene>
<dbReference type="OrthoDB" id="5835829at2759"/>
<evidence type="ECO:0000256" key="3">
    <source>
        <dbReference type="ARBA" id="ARBA00022679"/>
    </source>
</evidence>
<dbReference type="PANTHER" id="PTHR48045:SF10">
    <property type="entry name" value="GLYCOSYLTRANSFERASE"/>
    <property type="match status" value="1"/>
</dbReference>
<evidence type="ECO:0000256" key="1">
    <source>
        <dbReference type="ARBA" id="ARBA00009995"/>
    </source>
</evidence>
<protein>
    <recommendedName>
        <fullName evidence="5">Glycosyltransferase</fullName>
        <ecNumber evidence="5">2.4.1.-</ecNumber>
    </recommendedName>
</protein>
<comment type="similarity">
    <text evidence="1 4">Belongs to the UDP-glycosyltransferase family.</text>
</comment>
<dbReference type="FunFam" id="3.40.50.2000:FF:000054">
    <property type="entry name" value="Glycosyltransferase"/>
    <property type="match status" value="1"/>
</dbReference>
<dbReference type="FunFam" id="3.40.50.2000:FF:000051">
    <property type="entry name" value="Glycosyltransferase"/>
    <property type="match status" value="1"/>
</dbReference>
<dbReference type="AlphaFoldDB" id="A0A3Q7YDU2"/>
<keyword evidence="2 4" id="KW-0328">Glycosyltransferase</keyword>
<dbReference type="GO" id="GO:0008194">
    <property type="term" value="F:UDP-glycosyltransferase activity"/>
    <property type="evidence" value="ECO:0007669"/>
    <property type="project" value="InterPro"/>
</dbReference>